<dbReference type="InterPro" id="IPR000073">
    <property type="entry name" value="AB_hydrolase_1"/>
</dbReference>
<evidence type="ECO:0000313" key="2">
    <source>
        <dbReference type="EMBL" id="QSX09461.1"/>
    </source>
</evidence>
<organism evidence="2 3">
    <name type="scientific">Alkalibacter rhizosphaerae</name>
    <dbReference type="NCBI Taxonomy" id="2815577"/>
    <lineage>
        <taxon>Bacteria</taxon>
        <taxon>Bacillati</taxon>
        <taxon>Bacillota</taxon>
        <taxon>Clostridia</taxon>
        <taxon>Eubacteriales</taxon>
        <taxon>Eubacteriaceae</taxon>
        <taxon>Alkalibacter</taxon>
    </lineage>
</organism>
<dbReference type="PANTHER" id="PTHR43798:SF33">
    <property type="entry name" value="HYDROLASE, PUTATIVE (AFU_ORTHOLOGUE AFUA_2G14860)-RELATED"/>
    <property type="match status" value="1"/>
</dbReference>
<dbReference type="Pfam" id="PF00561">
    <property type="entry name" value="Abhydrolase_1"/>
    <property type="match status" value="1"/>
</dbReference>
<proteinExistence type="predicted"/>
<dbReference type="KEGG" id="alka:J0B03_05200"/>
<accession>A0A974XGQ2</accession>
<sequence length="312" mass="35307">MNEISATIQSTGGFENACESKHHMLEVQGGPISVYEAGDPQKPKIIMLHGAMYDEARFSWDQMFPYLSNHYHVFAIDTPRHGKSRPWDGNLTHTRLVDILHDGITQLGLDRFHLIGLSMGGALSIEYASRYPNSVRSMALFEPGGLGDKVDWQFITWLYIKTPGMLRMLSKRYVKMDDASINKLLHSIFVKGTSPTDPDRLASILKDEIRGKFQYGEKDMDDWQLNAIGPFRLTWNLLDKIPMIQCPTLWLRGADSVLVKQQEMERAVHLAKEGGSEATLKIIEKAGHLLPLEQPELANQAVKRFLDDQGLM</sequence>
<protein>
    <submittedName>
        <fullName evidence="2">Alpha/beta hydrolase</fullName>
    </submittedName>
</protein>
<gene>
    <name evidence="2" type="ORF">J0B03_05200</name>
</gene>
<feature type="domain" description="AB hydrolase-1" evidence="1">
    <location>
        <begin position="45"/>
        <end position="294"/>
    </location>
</feature>
<reference evidence="2" key="1">
    <citation type="submission" date="2021-03" db="EMBL/GenBank/DDBJ databases">
        <title>Alkalibacter marinus sp. nov., isolated from tidal flat sediment.</title>
        <authorList>
            <person name="Namirimu T."/>
            <person name="Yang J.-A."/>
            <person name="Yang S.-H."/>
            <person name="Kim Y.-J."/>
            <person name="Kwon K.K."/>
        </authorList>
    </citation>
    <scope>NUCLEOTIDE SEQUENCE</scope>
    <source>
        <strain evidence="2">ES005</strain>
    </source>
</reference>
<dbReference type="EMBL" id="CP071444">
    <property type="protein sequence ID" value="QSX09461.1"/>
    <property type="molecule type" value="Genomic_DNA"/>
</dbReference>
<dbReference type="PANTHER" id="PTHR43798">
    <property type="entry name" value="MONOACYLGLYCEROL LIPASE"/>
    <property type="match status" value="1"/>
</dbReference>
<dbReference type="SUPFAM" id="SSF53474">
    <property type="entry name" value="alpha/beta-Hydrolases"/>
    <property type="match status" value="1"/>
</dbReference>
<dbReference type="Gene3D" id="3.40.50.1820">
    <property type="entry name" value="alpha/beta hydrolase"/>
    <property type="match status" value="1"/>
</dbReference>
<dbReference type="InterPro" id="IPR029058">
    <property type="entry name" value="AB_hydrolase_fold"/>
</dbReference>
<dbReference type="AlphaFoldDB" id="A0A974XGQ2"/>
<keyword evidence="2" id="KW-0378">Hydrolase</keyword>
<dbReference type="RefSeq" id="WP_207300796.1">
    <property type="nucleotide sequence ID" value="NZ_CP071444.1"/>
</dbReference>
<dbReference type="PRINTS" id="PR00111">
    <property type="entry name" value="ABHYDROLASE"/>
</dbReference>
<evidence type="ECO:0000259" key="1">
    <source>
        <dbReference type="Pfam" id="PF00561"/>
    </source>
</evidence>
<dbReference type="InterPro" id="IPR050266">
    <property type="entry name" value="AB_hydrolase_sf"/>
</dbReference>
<evidence type="ECO:0000313" key="3">
    <source>
        <dbReference type="Proteomes" id="UP000663499"/>
    </source>
</evidence>
<name>A0A974XGQ2_9FIRM</name>
<dbReference type="GO" id="GO:0016020">
    <property type="term" value="C:membrane"/>
    <property type="evidence" value="ECO:0007669"/>
    <property type="project" value="TreeGrafter"/>
</dbReference>
<dbReference type="Proteomes" id="UP000663499">
    <property type="component" value="Chromosome"/>
</dbReference>
<keyword evidence="3" id="KW-1185">Reference proteome</keyword>
<dbReference type="GO" id="GO:0047372">
    <property type="term" value="F:monoacylglycerol lipase activity"/>
    <property type="evidence" value="ECO:0007669"/>
    <property type="project" value="TreeGrafter"/>
</dbReference>
<dbReference type="GO" id="GO:0046464">
    <property type="term" value="P:acylglycerol catabolic process"/>
    <property type="evidence" value="ECO:0007669"/>
    <property type="project" value="TreeGrafter"/>
</dbReference>